<dbReference type="InterPro" id="IPR016040">
    <property type="entry name" value="NAD(P)-bd_dom"/>
</dbReference>
<dbReference type="RefSeq" id="WP_106348827.1">
    <property type="nucleotide sequence ID" value="NZ_PVUE01000006.1"/>
</dbReference>
<comment type="caution">
    <text evidence="2">The sequence shown here is derived from an EMBL/GenBank/DDBJ whole genome shotgun (WGS) entry which is preliminary data.</text>
</comment>
<dbReference type="InterPro" id="IPR036291">
    <property type="entry name" value="NAD(P)-bd_dom_sf"/>
</dbReference>
<gene>
    <name evidence="2" type="ORF">CLV47_106209</name>
</gene>
<dbReference type="PANTHER" id="PTHR48079">
    <property type="entry name" value="PROTEIN YEEZ"/>
    <property type="match status" value="1"/>
</dbReference>
<dbReference type="Pfam" id="PF13460">
    <property type="entry name" value="NAD_binding_10"/>
    <property type="match status" value="1"/>
</dbReference>
<organism evidence="2 3">
    <name type="scientific">Antricoccus suffuscus</name>
    <dbReference type="NCBI Taxonomy" id="1629062"/>
    <lineage>
        <taxon>Bacteria</taxon>
        <taxon>Bacillati</taxon>
        <taxon>Actinomycetota</taxon>
        <taxon>Actinomycetes</taxon>
        <taxon>Geodermatophilales</taxon>
        <taxon>Antricoccaceae</taxon>
        <taxon>Antricoccus</taxon>
    </lineage>
</organism>
<dbReference type="SUPFAM" id="SSF51735">
    <property type="entry name" value="NAD(P)-binding Rossmann-fold domains"/>
    <property type="match status" value="1"/>
</dbReference>
<name>A0A2T1A1G9_9ACTN</name>
<dbReference type="Gene3D" id="3.40.50.720">
    <property type="entry name" value="NAD(P)-binding Rossmann-like Domain"/>
    <property type="match status" value="1"/>
</dbReference>
<dbReference type="Proteomes" id="UP000237752">
    <property type="component" value="Unassembled WGS sequence"/>
</dbReference>
<dbReference type="GO" id="GO:0005737">
    <property type="term" value="C:cytoplasm"/>
    <property type="evidence" value="ECO:0007669"/>
    <property type="project" value="TreeGrafter"/>
</dbReference>
<dbReference type="InterPro" id="IPR051783">
    <property type="entry name" value="NAD(P)-dependent_oxidoreduct"/>
</dbReference>
<evidence type="ECO:0000313" key="3">
    <source>
        <dbReference type="Proteomes" id="UP000237752"/>
    </source>
</evidence>
<evidence type="ECO:0000259" key="1">
    <source>
        <dbReference type="Pfam" id="PF13460"/>
    </source>
</evidence>
<dbReference type="OrthoDB" id="9787292at2"/>
<dbReference type="EMBL" id="PVUE01000006">
    <property type="protein sequence ID" value="PRZ42337.1"/>
    <property type="molecule type" value="Genomic_DNA"/>
</dbReference>
<keyword evidence="3" id="KW-1185">Reference proteome</keyword>
<sequence>MRIFLAGGAGALGRRIIPRLTALGHHVTATTRHSERVDILSRLGATPTIVDVYDADRLAAAVIAAAPDLILHELTDLSRFDRDANARLRREGTANLVAAAKNAGVTRIIVQSIAWVFPDGTTLATEEDAAVSGTAVDDMEQLAWTVPHATVLRYGMLYGPDTWYAPEGQIARVVGKRGLPATAAYTCFVHIDDAAAATVEALAWPDGLYQVVDDEPAPATSWLPVYARAIGAPEPEITAAVPGTPLGRPVSNAKARAAGWEPIYPTWREGFHHLTDT</sequence>
<dbReference type="GO" id="GO:0004029">
    <property type="term" value="F:aldehyde dehydrogenase (NAD+) activity"/>
    <property type="evidence" value="ECO:0007669"/>
    <property type="project" value="TreeGrafter"/>
</dbReference>
<feature type="domain" description="NAD(P)-binding" evidence="1">
    <location>
        <begin position="7"/>
        <end position="116"/>
    </location>
</feature>
<reference evidence="2 3" key="1">
    <citation type="submission" date="2018-03" db="EMBL/GenBank/DDBJ databases">
        <title>Genomic Encyclopedia of Archaeal and Bacterial Type Strains, Phase II (KMG-II): from individual species to whole genera.</title>
        <authorList>
            <person name="Goeker M."/>
        </authorList>
    </citation>
    <scope>NUCLEOTIDE SEQUENCE [LARGE SCALE GENOMIC DNA]</scope>
    <source>
        <strain evidence="2 3">DSM 100065</strain>
    </source>
</reference>
<proteinExistence type="predicted"/>
<evidence type="ECO:0000313" key="2">
    <source>
        <dbReference type="EMBL" id="PRZ42337.1"/>
    </source>
</evidence>
<dbReference type="PANTHER" id="PTHR48079:SF6">
    <property type="entry name" value="NAD(P)-BINDING DOMAIN-CONTAINING PROTEIN-RELATED"/>
    <property type="match status" value="1"/>
</dbReference>
<accession>A0A2T1A1G9</accession>
<dbReference type="AlphaFoldDB" id="A0A2T1A1G9"/>
<protein>
    <submittedName>
        <fullName evidence="2">Nucleoside-diphosphate-sugar epimerase</fullName>
    </submittedName>
</protein>